<evidence type="ECO:0000256" key="1">
    <source>
        <dbReference type="SAM" id="MobiDB-lite"/>
    </source>
</evidence>
<feature type="compositionally biased region" description="Low complexity" evidence="1">
    <location>
        <begin position="342"/>
        <end position="353"/>
    </location>
</feature>
<dbReference type="AlphaFoldDB" id="A0A4S8V758"/>
<proteinExistence type="predicted"/>
<sequence length="610" mass="68131">MVTTRIRVLCGIRPNMAHPRADGWFFSDFCLLNHLFSNAPNSEDKWFTSIDTATVLSQNKVDRYLHGNPYMDRREVFSARTLLKNVNVVHEELIKQTFLDDLRMTFASAKQNKESVVIVLVGHGEEGGSFVVGQRPGQGSKTRPMMLHRHELAVLLGLFPGVQATVILTSCSSGSWAEPVITPLWTSLTAAGALEPSESWCRSPSPAARMCGGIWSSGLALRFASDENLVRDDKTFKEWTDSFHNTMKWIDRFSWRHDIQFAAQNEAWLTEWKKLVNLPLDRFIARFHSLPVAQAPPAENTSLDRSGEVPSALKMAGQPILHMRGGSRGSLRGGFSEGERQTSLSITSESLKSSGDEGTTYRETLLRSAVERYFESRPGRPNAGDRLLEGHSLSGDETSRLYEGVEYRNELTRLSEQYVNELLKNPKCLFAQFDDDMFIKTASNTVLKAALQKVASAGLFPVPYGEQGAQYTKPARYLVSMLLHESAEVNTFDSSISWCQQFFEKELELRRKIIQVRTSTTNLKGTNWQANFNNYLRDTLGPAIQRGVRAISPTRKGKRSSLASPPTSPRAKSSSISSMTNPMSPKSLESAMKRLSFGKGKGKGRADEQE</sequence>
<organism evidence="2 3">
    <name type="scientific">Aureobasidium pullulans</name>
    <name type="common">Black yeast</name>
    <name type="synonym">Pullularia pullulans</name>
    <dbReference type="NCBI Taxonomy" id="5580"/>
    <lineage>
        <taxon>Eukaryota</taxon>
        <taxon>Fungi</taxon>
        <taxon>Dikarya</taxon>
        <taxon>Ascomycota</taxon>
        <taxon>Pezizomycotina</taxon>
        <taxon>Dothideomycetes</taxon>
        <taxon>Dothideomycetidae</taxon>
        <taxon>Dothideales</taxon>
        <taxon>Saccotheciaceae</taxon>
        <taxon>Aureobasidium</taxon>
    </lineage>
</organism>
<comment type="caution">
    <text evidence="2">The sequence shown here is derived from an EMBL/GenBank/DDBJ whole genome shotgun (WGS) entry which is preliminary data.</text>
</comment>
<name>A0A4S8V758_AURPU</name>
<dbReference type="Proteomes" id="UP000308014">
    <property type="component" value="Unassembled WGS sequence"/>
</dbReference>
<gene>
    <name evidence="2" type="ORF">D6D24_09742</name>
</gene>
<feature type="region of interest" description="Disordered" evidence="1">
    <location>
        <begin position="332"/>
        <end position="358"/>
    </location>
</feature>
<dbReference type="EMBL" id="QZAJ01000716">
    <property type="protein sequence ID" value="THW07083.1"/>
    <property type="molecule type" value="Genomic_DNA"/>
</dbReference>
<reference evidence="2 3" key="1">
    <citation type="submission" date="2018-10" db="EMBL/GenBank/DDBJ databases">
        <title>Fifty Aureobasidium pullulans genomes reveal a recombining polyextremotolerant generalist.</title>
        <authorList>
            <person name="Gostincar C."/>
            <person name="Turk M."/>
            <person name="Zajc J."/>
            <person name="Gunde-Cimerman N."/>
        </authorList>
    </citation>
    <scope>NUCLEOTIDE SEQUENCE [LARGE SCALE GENOMIC DNA]</scope>
    <source>
        <strain evidence="2 3">EXF-11318</strain>
    </source>
</reference>
<protein>
    <submittedName>
        <fullName evidence="2">Uncharacterized protein</fullName>
    </submittedName>
</protein>
<evidence type="ECO:0000313" key="2">
    <source>
        <dbReference type="EMBL" id="THW07083.1"/>
    </source>
</evidence>
<feature type="region of interest" description="Disordered" evidence="1">
    <location>
        <begin position="549"/>
        <end position="610"/>
    </location>
</feature>
<evidence type="ECO:0000313" key="3">
    <source>
        <dbReference type="Proteomes" id="UP000308014"/>
    </source>
</evidence>
<accession>A0A4S8V758</accession>